<dbReference type="InterPro" id="IPR036291">
    <property type="entry name" value="NAD(P)-bd_dom_sf"/>
</dbReference>
<proteinExistence type="inferred from homology"/>
<name>A0A1H3RCH0_9ACTN</name>
<dbReference type="PANTHER" id="PTHR43313:SF1">
    <property type="entry name" value="3BETA-HYDROXYSTEROID DEHYDROGENASE DHS-16"/>
    <property type="match status" value="1"/>
</dbReference>
<dbReference type="RefSeq" id="WP_090793680.1">
    <property type="nucleotide sequence ID" value="NZ_BOND01000008.1"/>
</dbReference>
<dbReference type="PANTHER" id="PTHR43313">
    <property type="entry name" value="SHORT-CHAIN DEHYDROGENASE/REDUCTASE FAMILY 9C"/>
    <property type="match status" value="1"/>
</dbReference>
<dbReference type="Proteomes" id="UP000199632">
    <property type="component" value="Unassembled WGS sequence"/>
</dbReference>
<dbReference type="GO" id="GO:0008202">
    <property type="term" value="P:steroid metabolic process"/>
    <property type="evidence" value="ECO:0007669"/>
    <property type="project" value="TreeGrafter"/>
</dbReference>
<dbReference type="Gene3D" id="3.40.50.720">
    <property type="entry name" value="NAD(P)-binding Rossmann-like Domain"/>
    <property type="match status" value="1"/>
</dbReference>
<dbReference type="EMBL" id="FNQB01000002">
    <property type="protein sequence ID" value="SDZ23320.1"/>
    <property type="molecule type" value="Genomic_DNA"/>
</dbReference>
<dbReference type="PRINTS" id="PR00081">
    <property type="entry name" value="GDHRDH"/>
</dbReference>
<dbReference type="GO" id="GO:0016491">
    <property type="term" value="F:oxidoreductase activity"/>
    <property type="evidence" value="ECO:0007669"/>
    <property type="project" value="TreeGrafter"/>
</dbReference>
<organism evidence="2 3">
    <name type="scientific">Asanoa ishikariensis</name>
    <dbReference type="NCBI Taxonomy" id="137265"/>
    <lineage>
        <taxon>Bacteria</taxon>
        <taxon>Bacillati</taxon>
        <taxon>Actinomycetota</taxon>
        <taxon>Actinomycetes</taxon>
        <taxon>Micromonosporales</taxon>
        <taxon>Micromonosporaceae</taxon>
        <taxon>Asanoa</taxon>
    </lineage>
</organism>
<gene>
    <name evidence="2" type="ORF">SAMN05421684_3701</name>
</gene>
<reference evidence="3" key="1">
    <citation type="submission" date="2016-10" db="EMBL/GenBank/DDBJ databases">
        <authorList>
            <person name="Varghese N."/>
            <person name="Submissions S."/>
        </authorList>
    </citation>
    <scope>NUCLEOTIDE SEQUENCE [LARGE SCALE GENOMIC DNA]</scope>
    <source>
        <strain evidence="3">DSM 44718</strain>
    </source>
</reference>
<evidence type="ECO:0000256" key="1">
    <source>
        <dbReference type="RuleBase" id="RU000363"/>
    </source>
</evidence>
<sequence>MNCTKPHVVVTGASTGIGRATARELAGSGWHVFAGIRRDGDAPSETTPLILDVTRPEQVKAAVVAVEQHVGAAGLAGLVDNAGIGVAWPVELVPLDALRHIFEVNVVGQVAVTQGFLPLLRQARGRIVVIGSIGDRMNLPFGGPLGASKAALAGLTESLRQEVAAFGVRVVLIAPASIHTEAVDKVEQGARRAVDEFPPELRDLYATSYTGMVATAMARERAGSPPVVVARVVSKALTARRPRARYLVGKDVRLLAMIAGWLPIRLQDAIRRRVFGLPAPGSLVQRVPS</sequence>
<dbReference type="AlphaFoldDB" id="A0A1H3RCH0"/>
<dbReference type="InterPro" id="IPR002347">
    <property type="entry name" value="SDR_fam"/>
</dbReference>
<dbReference type="PRINTS" id="PR00080">
    <property type="entry name" value="SDRFAMILY"/>
</dbReference>
<protein>
    <submittedName>
        <fullName evidence="2">NADP-dependent 3-hydroxy acid dehydrogenase YdfG</fullName>
    </submittedName>
</protein>
<keyword evidence="3" id="KW-1185">Reference proteome</keyword>
<accession>A0A1H3RCH0</accession>
<evidence type="ECO:0000313" key="3">
    <source>
        <dbReference type="Proteomes" id="UP000199632"/>
    </source>
</evidence>
<dbReference type="Pfam" id="PF00106">
    <property type="entry name" value="adh_short"/>
    <property type="match status" value="1"/>
</dbReference>
<evidence type="ECO:0000313" key="2">
    <source>
        <dbReference type="EMBL" id="SDZ23320.1"/>
    </source>
</evidence>
<dbReference type="OrthoDB" id="3178062at2"/>
<dbReference type="STRING" id="137265.SAMN05421684_3701"/>
<comment type="similarity">
    <text evidence="1">Belongs to the short-chain dehydrogenases/reductases (SDR) family.</text>
</comment>
<dbReference type="SUPFAM" id="SSF51735">
    <property type="entry name" value="NAD(P)-binding Rossmann-fold domains"/>
    <property type="match status" value="1"/>
</dbReference>